<dbReference type="PANTHER" id="PTHR11649">
    <property type="entry name" value="MSS1/TRME-RELATED GTP-BINDING PROTEIN"/>
    <property type="match status" value="1"/>
</dbReference>
<dbReference type="HAMAP" id="MF_00321">
    <property type="entry name" value="GTPase_EngB"/>
    <property type="match status" value="1"/>
</dbReference>
<keyword evidence="5 10" id="KW-0547">Nucleotide-binding</keyword>
<dbReference type="RefSeq" id="WP_069176749.1">
    <property type="nucleotide sequence ID" value="NZ_CP017037.1"/>
</dbReference>
<dbReference type="OrthoDB" id="9804921at2"/>
<dbReference type="Pfam" id="PF01926">
    <property type="entry name" value="MMR_HSR1"/>
    <property type="match status" value="1"/>
</dbReference>
<evidence type="ECO:0000313" key="14">
    <source>
        <dbReference type="Proteomes" id="UP000094757"/>
    </source>
</evidence>
<dbReference type="InterPro" id="IPR027417">
    <property type="entry name" value="P-loop_NTPase"/>
</dbReference>
<evidence type="ECO:0000259" key="11">
    <source>
        <dbReference type="PROSITE" id="PS51706"/>
    </source>
</evidence>
<dbReference type="EMBL" id="CP017037">
    <property type="protein sequence ID" value="AOH38695.1"/>
    <property type="molecule type" value="Genomic_DNA"/>
</dbReference>
<evidence type="ECO:0000313" key="13">
    <source>
        <dbReference type="EMBL" id="RID94354.1"/>
    </source>
</evidence>
<comment type="function">
    <text evidence="10">Necessary for normal cell division and for the maintenance of normal septation.</text>
</comment>
<evidence type="ECO:0000256" key="4">
    <source>
        <dbReference type="ARBA" id="ARBA00022723"/>
    </source>
</evidence>
<protein>
    <recommendedName>
        <fullName evidence="10">Probable GTP-binding protein EngB</fullName>
    </recommendedName>
</protein>
<evidence type="ECO:0000256" key="7">
    <source>
        <dbReference type="ARBA" id="ARBA00023134"/>
    </source>
</evidence>
<evidence type="ECO:0000313" key="12">
    <source>
        <dbReference type="EMBL" id="AOH38695.1"/>
    </source>
</evidence>
<organism evidence="12 14">
    <name type="scientific">Dialister pneumosintes</name>
    <dbReference type="NCBI Taxonomy" id="39950"/>
    <lineage>
        <taxon>Bacteria</taxon>
        <taxon>Bacillati</taxon>
        <taxon>Bacillota</taxon>
        <taxon>Negativicutes</taxon>
        <taxon>Veillonellales</taxon>
        <taxon>Veillonellaceae</taxon>
        <taxon>Dialister</taxon>
    </lineage>
</organism>
<dbReference type="Gene3D" id="3.40.50.300">
    <property type="entry name" value="P-loop containing nucleotide triphosphate hydrolases"/>
    <property type="match status" value="1"/>
</dbReference>
<evidence type="ECO:0000256" key="9">
    <source>
        <dbReference type="ARBA" id="ARBA00023306"/>
    </source>
</evidence>
<evidence type="ECO:0000256" key="5">
    <source>
        <dbReference type="ARBA" id="ARBA00022741"/>
    </source>
</evidence>
<keyword evidence="8 10" id="KW-0717">Septation</keyword>
<accession>A0A1B3WCM5</accession>
<evidence type="ECO:0000256" key="8">
    <source>
        <dbReference type="ARBA" id="ARBA00023210"/>
    </source>
</evidence>
<evidence type="ECO:0000256" key="1">
    <source>
        <dbReference type="ARBA" id="ARBA00001946"/>
    </source>
</evidence>
<keyword evidence="6" id="KW-0460">Magnesium</keyword>
<dbReference type="PROSITE" id="PS51706">
    <property type="entry name" value="G_ENGB"/>
    <property type="match status" value="1"/>
</dbReference>
<keyword evidence="7 10" id="KW-0342">GTP-binding</keyword>
<dbReference type="Proteomes" id="UP000266262">
    <property type="component" value="Unassembled WGS sequence"/>
</dbReference>
<evidence type="ECO:0000313" key="15">
    <source>
        <dbReference type="Proteomes" id="UP000266262"/>
    </source>
</evidence>
<keyword evidence="9 10" id="KW-0131">Cell cycle</keyword>
<reference evidence="13 15" key="3">
    <citation type="submission" date="2018-08" db="EMBL/GenBank/DDBJ databases">
        <title>Draft genome sequence of Dialister pneumosintes KCOM 1685.</title>
        <authorList>
            <person name="Kook J.-K."/>
            <person name="Park S.-N."/>
            <person name="Lim Y.K."/>
        </authorList>
    </citation>
    <scope>NUCLEOTIDE SEQUENCE [LARGE SCALE GENOMIC DNA]</scope>
    <source>
        <strain evidence="13 15">KCOM 1685</strain>
    </source>
</reference>
<keyword evidence="4" id="KW-0479">Metal-binding</keyword>
<reference evidence="12" key="1">
    <citation type="submission" date="2016-08" db="EMBL/GenBank/DDBJ databases">
        <authorList>
            <person name="Seilhamer J.J."/>
        </authorList>
    </citation>
    <scope>NUCLEOTIDE SEQUENCE [LARGE SCALE GENOMIC DNA]</scope>
    <source>
        <strain evidence="12">F0677</strain>
    </source>
</reference>
<feature type="domain" description="EngB-type G" evidence="11">
    <location>
        <begin position="31"/>
        <end position="213"/>
    </location>
</feature>
<dbReference type="KEGG" id="dpn:BCB69_01010"/>
<evidence type="ECO:0000256" key="3">
    <source>
        <dbReference type="ARBA" id="ARBA00022618"/>
    </source>
</evidence>
<evidence type="ECO:0000256" key="10">
    <source>
        <dbReference type="HAMAP-Rule" id="MF_00321"/>
    </source>
</evidence>
<comment type="similarity">
    <text evidence="2 10">Belongs to the TRAFAC class TrmE-Era-EngA-EngB-Septin-like GTPase superfamily. EngB GTPase family.</text>
</comment>
<proteinExistence type="inferred from homology"/>
<dbReference type="InterPro" id="IPR019987">
    <property type="entry name" value="GTP-bd_ribosome_bio_YsxC"/>
</dbReference>
<gene>
    <name evidence="10" type="primary">engB</name>
    <name evidence="12" type="ORF">BCB69_01010</name>
    <name evidence="13" type="ORF">DX915_02175</name>
</gene>
<name>A0A1B3WCM5_9FIRM</name>
<keyword evidence="15" id="KW-1185">Reference proteome</keyword>
<dbReference type="CDD" id="cd01876">
    <property type="entry name" value="YihA_EngB"/>
    <property type="match status" value="1"/>
</dbReference>
<dbReference type="InterPro" id="IPR030393">
    <property type="entry name" value="G_ENGB_dom"/>
</dbReference>
<dbReference type="GO" id="GO:0005525">
    <property type="term" value="F:GTP binding"/>
    <property type="evidence" value="ECO:0007669"/>
    <property type="project" value="UniProtKB-UniRule"/>
</dbReference>
<dbReference type="STRING" id="39950.BCB69_01010"/>
<dbReference type="AlphaFoldDB" id="A0A1B3WCM5"/>
<dbReference type="GO" id="GO:0046872">
    <property type="term" value="F:metal ion binding"/>
    <property type="evidence" value="ECO:0007669"/>
    <property type="project" value="UniProtKB-KW"/>
</dbReference>
<dbReference type="PANTHER" id="PTHR11649:SF13">
    <property type="entry name" value="ENGB-TYPE G DOMAIN-CONTAINING PROTEIN"/>
    <property type="match status" value="1"/>
</dbReference>
<dbReference type="Proteomes" id="UP000094757">
    <property type="component" value="Chromosome"/>
</dbReference>
<evidence type="ECO:0000256" key="6">
    <source>
        <dbReference type="ARBA" id="ARBA00022842"/>
    </source>
</evidence>
<dbReference type="InterPro" id="IPR006073">
    <property type="entry name" value="GTP-bd"/>
</dbReference>
<keyword evidence="3 10" id="KW-0132">Cell division</keyword>
<comment type="cofactor">
    <cofactor evidence="1">
        <name>Mg(2+)</name>
        <dbReference type="ChEBI" id="CHEBI:18420"/>
    </cofactor>
</comment>
<dbReference type="SUPFAM" id="SSF52540">
    <property type="entry name" value="P-loop containing nucleoside triphosphate hydrolases"/>
    <property type="match status" value="1"/>
</dbReference>
<evidence type="ECO:0000256" key="2">
    <source>
        <dbReference type="ARBA" id="ARBA00009638"/>
    </source>
</evidence>
<dbReference type="NCBIfam" id="TIGR03598">
    <property type="entry name" value="GTPase_YsxC"/>
    <property type="match status" value="1"/>
</dbReference>
<sequence>MAEIKEISKFHIFSATYQGSTVRWDTFSVQDKLEIAFIGRSNVGKSSLINSLCGNRKLARVSREPGKTRTINFYDVQSRRQVDGVEERQRWHLVDLPGYGFAKTNNKNTADWSTFIAEYIKKSPQLALLCLLVDARHPGLAIDREAYAWLCGLHIPLQIIATKGDKLNAGEKNKNKREIANLFPTNHSPILYSSLKGYGKAELLSLLENIICR</sequence>
<dbReference type="GO" id="GO:0000917">
    <property type="term" value="P:division septum assembly"/>
    <property type="evidence" value="ECO:0007669"/>
    <property type="project" value="UniProtKB-KW"/>
</dbReference>
<reference evidence="14" key="2">
    <citation type="submission" date="2016-08" db="EMBL/GenBank/DDBJ databases">
        <authorList>
            <person name="Holder M.E."/>
            <person name="Ajami N.J."/>
            <person name="Petrosino J.F."/>
        </authorList>
    </citation>
    <scope>NUCLEOTIDE SEQUENCE [LARGE SCALE GENOMIC DNA]</scope>
    <source>
        <strain evidence="14">F0677</strain>
    </source>
</reference>
<dbReference type="EMBL" id="QWKU01000001">
    <property type="protein sequence ID" value="RID94354.1"/>
    <property type="molecule type" value="Genomic_DNA"/>
</dbReference>